<dbReference type="KEGG" id="mcad:Pan265_16780"/>
<dbReference type="EMBL" id="CP036280">
    <property type="protein sequence ID" value="QDU71825.1"/>
    <property type="molecule type" value="Genomic_DNA"/>
</dbReference>
<gene>
    <name evidence="1" type="ORF">Pan265_16780</name>
</gene>
<accession>A0A518BXW7</accession>
<reference evidence="1 2" key="1">
    <citation type="submission" date="2019-02" db="EMBL/GenBank/DDBJ databases">
        <title>Deep-cultivation of Planctomycetes and their phenomic and genomic characterization uncovers novel biology.</title>
        <authorList>
            <person name="Wiegand S."/>
            <person name="Jogler M."/>
            <person name="Boedeker C."/>
            <person name="Pinto D."/>
            <person name="Vollmers J."/>
            <person name="Rivas-Marin E."/>
            <person name="Kohn T."/>
            <person name="Peeters S.H."/>
            <person name="Heuer A."/>
            <person name="Rast P."/>
            <person name="Oberbeckmann S."/>
            <person name="Bunk B."/>
            <person name="Jeske O."/>
            <person name="Meyerdierks A."/>
            <person name="Storesund J.E."/>
            <person name="Kallscheuer N."/>
            <person name="Luecker S."/>
            <person name="Lage O.M."/>
            <person name="Pohl T."/>
            <person name="Merkel B.J."/>
            <person name="Hornburger P."/>
            <person name="Mueller R.-W."/>
            <person name="Bruemmer F."/>
            <person name="Labrenz M."/>
            <person name="Spormann A.M."/>
            <person name="Op den Camp H."/>
            <person name="Overmann J."/>
            <person name="Amann R."/>
            <person name="Jetten M.S.M."/>
            <person name="Mascher T."/>
            <person name="Medema M.H."/>
            <person name="Devos D.P."/>
            <person name="Kaster A.-K."/>
            <person name="Ovreas L."/>
            <person name="Rohde M."/>
            <person name="Galperin M.Y."/>
            <person name="Jogler C."/>
        </authorList>
    </citation>
    <scope>NUCLEOTIDE SEQUENCE [LARGE SCALE GENOMIC DNA]</scope>
    <source>
        <strain evidence="1 2">Pan265</strain>
    </source>
</reference>
<protein>
    <submittedName>
        <fullName evidence="1">Uncharacterized protein</fullName>
    </submittedName>
</protein>
<dbReference type="Proteomes" id="UP000320386">
    <property type="component" value="Chromosome"/>
</dbReference>
<evidence type="ECO:0000313" key="2">
    <source>
        <dbReference type="Proteomes" id="UP000320386"/>
    </source>
</evidence>
<evidence type="ECO:0000313" key="1">
    <source>
        <dbReference type="EMBL" id="QDU71825.1"/>
    </source>
</evidence>
<name>A0A518BXW7_9BACT</name>
<organism evidence="1 2">
    <name type="scientific">Mucisphaera calidilacus</name>
    <dbReference type="NCBI Taxonomy" id="2527982"/>
    <lineage>
        <taxon>Bacteria</taxon>
        <taxon>Pseudomonadati</taxon>
        <taxon>Planctomycetota</taxon>
        <taxon>Phycisphaerae</taxon>
        <taxon>Phycisphaerales</taxon>
        <taxon>Phycisphaeraceae</taxon>
        <taxon>Mucisphaera</taxon>
    </lineage>
</organism>
<dbReference type="AlphaFoldDB" id="A0A518BXW7"/>
<keyword evidence="2" id="KW-1185">Reference proteome</keyword>
<sequence>MIVAGGYAVGMMRTLMCGVLVVVLLAGTAWGDVVDAWIDYGLTGEDRPASALVEASDFRMRLRGVDPAEAEAMLWALARRGEVEPQTLLDVSMLARIPERTRLAAVMSLAEYPKEESYVYLLALVATGAAEDSVFERLVTWRAILAMPKPDMRSVSISPDKMVLAHWVQEPSEEDRGLWPLYLAAVYQVGEAIASRKPPGHELGDATRLASVEAADVWGYRFMDSERPALERVLTTRIDVNFRVVDMRDAFGSDQPGVAELALLTVQERLGVEDRAALLGWLRAQEGERAMRSALLLGTLNAWGGGPMLVPRDLPESLDGYGQLLRASDQAEALPHVAVQFARADSSAAGACLLVLLERGYFSEAMGLLFPLEGEPVLDVRDWLVEERGWHLLEKHLPEGSPGFWLYGDEAVQAFQLRVLKRWWGLAVERGGVAERGVIR</sequence>
<proteinExistence type="predicted"/>